<dbReference type="PANTHER" id="PTHR31267">
    <property type="entry name" value="DENTIN SIALOPHOSPHOPROTEIN-LIKE PROTEIN"/>
    <property type="match status" value="1"/>
</dbReference>
<proteinExistence type="predicted"/>
<evidence type="ECO:0000313" key="2">
    <source>
        <dbReference type="Proteomes" id="UP001229421"/>
    </source>
</evidence>
<name>A0AAD8LDZ3_TARER</name>
<dbReference type="AlphaFoldDB" id="A0AAD8LDZ3"/>
<dbReference type="EMBL" id="JAUHHV010000001">
    <property type="protein sequence ID" value="KAK1440780.1"/>
    <property type="molecule type" value="Genomic_DNA"/>
</dbReference>
<dbReference type="PANTHER" id="PTHR31267:SF5">
    <property type="match status" value="1"/>
</dbReference>
<sequence length="657" mass="72511">MFKQFQELKEVDDKQSSRAQFGAFSCGIRVRDPSQMFVFGDTNWVRGVSNRLGDTNECSGLLTKNKSQPSGSVDGNLCNKEDGKRMGAEGFKNLFAKTENVDGFRSITSHESAGGLAKSKGQQAVIFGGSSIGKQCSGSVDHNLCNKEDDKRMGTEGFKNMFAKTENSDGFHGLLTKNKSQQAVIFGKSLIGDQCSGSVDDNLCNKEDGKNLGTKSFKTMFAKTENSDGFHSVPSREASGLLTGNRSQQAVIFGKSLVGEQCSGSVRNKEDGKNLGTKDFKNMFAKTENCDGSQSIRTGSWSVAMQSAVAEASSSDANPSRSSQKMVDFSKPFKSPKSENVQLSDHNQMTWHIVSVKNEDGQIWSISPTSTSLDAAVQKNPFVTGSCELPSTSYAANNKIRKPRLQQIDVANQNTRSLNSNKRKVTANQNAHSLNSKNRKLSIFDRLPWHKEETEGSLRLHDISPAELAWARAVARRPEKLKQLSEDTTGPRLIINRKIRLSFTTKLMQLLFHPPPANVLTEDAVTHCDAVTYYASKLALGDEFRLYSLARKNMASKSSSEHDLLKAIEGFIGRSKRLEDDVKRLEKKGSLIHDIRMVSQHLEKLSSTSRLAKFHAARPMVTGDTQSSTMRKPNPQKYVKAYPMPKTVPEVQNCLFL</sequence>
<comment type="caution">
    <text evidence="1">The sequence shown here is derived from an EMBL/GenBank/DDBJ whole genome shotgun (WGS) entry which is preliminary data.</text>
</comment>
<gene>
    <name evidence="1" type="ORF">QVD17_06611</name>
</gene>
<evidence type="ECO:0000313" key="1">
    <source>
        <dbReference type="EMBL" id="KAK1440780.1"/>
    </source>
</evidence>
<reference evidence="1" key="1">
    <citation type="journal article" date="2023" name="bioRxiv">
        <title>Improved chromosome-level genome assembly for marigold (Tagetes erecta).</title>
        <authorList>
            <person name="Jiang F."/>
            <person name="Yuan L."/>
            <person name="Wang S."/>
            <person name="Wang H."/>
            <person name="Xu D."/>
            <person name="Wang A."/>
            <person name="Fan W."/>
        </authorList>
    </citation>
    <scope>NUCLEOTIDE SEQUENCE</scope>
    <source>
        <strain evidence="1">WSJ</strain>
        <tissue evidence="1">Leaf</tissue>
    </source>
</reference>
<keyword evidence="2" id="KW-1185">Reference proteome</keyword>
<dbReference type="Proteomes" id="UP001229421">
    <property type="component" value="Unassembled WGS sequence"/>
</dbReference>
<protein>
    <submittedName>
        <fullName evidence="1">Uncharacterized protein</fullName>
    </submittedName>
</protein>
<accession>A0AAD8LDZ3</accession>
<organism evidence="1 2">
    <name type="scientific">Tagetes erecta</name>
    <name type="common">African marigold</name>
    <dbReference type="NCBI Taxonomy" id="13708"/>
    <lineage>
        <taxon>Eukaryota</taxon>
        <taxon>Viridiplantae</taxon>
        <taxon>Streptophyta</taxon>
        <taxon>Embryophyta</taxon>
        <taxon>Tracheophyta</taxon>
        <taxon>Spermatophyta</taxon>
        <taxon>Magnoliopsida</taxon>
        <taxon>eudicotyledons</taxon>
        <taxon>Gunneridae</taxon>
        <taxon>Pentapetalae</taxon>
        <taxon>asterids</taxon>
        <taxon>campanulids</taxon>
        <taxon>Asterales</taxon>
        <taxon>Asteraceae</taxon>
        <taxon>Asteroideae</taxon>
        <taxon>Heliantheae alliance</taxon>
        <taxon>Tageteae</taxon>
        <taxon>Tagetes</taxon>
    </lineage>
</organism>